<name>A0A7S4U7S3_9EUKA</name>
<dbReference type="PANTHER" id="PTHR12890">
    <property type="entry name" value="DREV PROTEIN"/>
    <property type="match status" value="1"/>
</dbReference>
<reference evidence="1" key="1">
    <citation type="submission" date="2021-01" db="EMBL/GenBank/DDBJ databases">
        <authorList>
            <person name="Corre E."/>
            <person name="Pelletier E."/>
            <person name="Niang G."/>
            <person name="Scheremetjew M."/>
            <person name="Finn R."/>
            <person name="Kale V."/>
            <person name="Holt S."/>
            <person name="Cochrane G."/>
            <person name="Meng A."/>
            <person name="Brown T."/>
            <person name="Cohen L."/>
        </authorList>
    </citation>
    <scope>NUCLEOTIDE SEQUENCE</scope>
    <source>
        <strain evidence="1">SoJaBio B1-5/56/2</strain>
    </source>
</reference>
<protein>
    <recommendedName>
        <fullName evidence="2">Methyltransferase type 11 domain-containing protein</fullName>
    </recommendedName>
</protein>
<dbReference type="InterPro" id="IPR007884">
    <property type="entry name" value="METL9"/>
</dbReference>
<dbReference type="PANTHER" id="PTHR12890:SF0">
    <property type="entry name" value="PROTEIN-L-HISTIDINE N-PROS-METHYLTRANSFERASE"/>
    <property type="match status" value="1"/>
</dbReference>
<dbReference type="AlphaFoldDB" id="A0A7S4U7S3"/>
<dbReference type="GO" id="GO:0106370">
    <property type="term" value="F:protein-L-histidine N-pros-methyltransferase activity"/>
    <property type="evidence" value="ECO:0007669"/>
    <property type="project" value="InterPro"/>
</dbReference>
<proteinExistence type="predicted"/>
<dbReference type="EMBL" id="HBKR01035750">
    <property type="protein sequence ID" value="CAE2334018.1"/>
    <property type="molecule type" value="Transcribed_RNA"/>
</dbReference>
<dbReference type="InterPro" id="IPR029063">
    <property type="entry name" value="SAM-dependent_MTases_sf"/>
</dbReference>
<gene>
    <name evidence="1" type="ORF">NAES01612_LOCUS23389</name>
</gene>
<evidence type="ECO:0000313" key="1">
    <source>
        <dbReference type="EMBL" id="CAE2334018.1"/>
    </source>
</evidence>
<dbReference type="Pfam" id="PF05219">
    <property type="entry name" value="DREV"/>
    <property type="match status" value="1"/>
</dbReference>
<organism evidence="1">
    <name type="scientific">Paramoeba aestuarina</name>
    <dbReference type="NCBI Taxonomy" id="180227"/>
    <lineage>
        <taxon>Eukaryota</taxon>
        <taxon>Amoebozoa</taxon>
        <taxon>Discosea</taxon>
        <taxon>Flabellinia</taxon>
        <taxon>Dactylopodida</taxon>
        <taxon>Paramoebidae</taxon>
        <taxon>Paramoeba</taxon>
    </lineage>
</organism>
<sequence>MTEKMLPFFDEVIATEVSSSMVEFLRSRNITTLHTGDLSEKTFKQKKFNVISCFNVLDRCDKPLTLLKQIHDALVSFSPPSSPSLSLPPLFILAVVFPFVPFVEMPGGQSI</sequence>
<accession>A0A7S4U7S3</accession>
<dbReference type="Gene3D" id="3.40.50.150">
    <property type="entry name" value="Vaccinia Virus protein VP39"/>
    <property type="match status" value="1"/>
</dbReference>
<dbReference type="SUPFAM" id="SSF53335">
    <property type="entry name" value="S-adenosyl-L-methionine-dependent methyltransferases"/>
    <property type="match status" value="1"/>
</dbReference>
<evidence type="ECO:0008006" key="2">
    <source>
        <dbReference type="Google" id="ProtNLM"/>
    </source>
</evidence>